<dbReference type="EMBL" id="JAYKXN010000002">
    <property type="protein sequence ID" value="KAK7311347.1"/>
    <property type="molecule type" value="Genomic_DNA"/>
</dbReference>
<name>A0AAN9K873_CLITE</name>
<keyword evidence="1" id="KW-0812">Transmembrane</keyword>
<keyword evidence="1" id="KW-1133">Transmembrane helix</keyword>
<evidence type="ECO:0000313" key="3">
    <source>
        <dbReference type="Proteomes" id="UP001359559"/>
    </source>
</evidence>
<evidence type="ECO:0000313" key="2">
    <source>
        <dbReference type="EMBL" id="KAK7311347.1"/>
    </source>
</evidence>
<gene>
    <name evidence="2" type="ORF">RJT34_09426</name>
</gene>
<feature type="transmembrane region" description="Helical" evidence="1">
    <location>
        <begin position="63"/>
        <end position="89"/>
    </location>
</feature>
<organism evidence="2 3">
    <name type="scientific">Clitoria ternatea</name>
    <name type="common">Butterfly pea</name>
    <dbReference type="NCBI Taxonomy" id="43366"/>
    <lineage>
        <taxon>Eukaryota</taxon>
        <taxon>Viridiplantae</taxon>
        <taxon>Streptophyta</taxon>
        <taxon>Embryophyta</taxon>
        <taxon>Tracheophyta</taxon>
        <taxon>Spermatophyta</taxon>
        <taxon>Magnoliopsida</taxon>
        <taxon>eudicotyledons</taxon>
        <taxon>Gunneridae</taxon>
        <taxon>Pentapetalae</taxon>
        <taxon>rosids</taxon>
        <taxon>fabids</taxon>
        <taxon>Fabales</taxon>
        <taxon>Fabaceae</taxon>
        <taxon>Papilionoideae</taxon>
        <taxon>50 kb inversion clade</taxon>
        <taxon>NPAAA clade</taxon>
        <taxon>indigoferoid/millettioid clade</taxon>
        <taxon>Phaseoleae</taxon>
        <taxon>Clitoria</taxon>
    </lineage>
</organism>
<keyword evidence="3" id="KW-1185">Reference proteome</keyword>
<proteinExistence type="predicted"/>
<accession>A0AAN9K873</accession>
<evidence type="ECO:0000256" key="1">
    <source>
        <dbReference type="SAM" id="Phobius"/>
    </source>
</evidence>
<comment type="caution">
    <text evidence="2">The sequence shown here is derived from an EMBL/GenBank/DDBJ whole genome shotgun (WGS) entry which is preliminary data.</text>
</comment>
<reference evidence="2 3" key="1">
    <citation type="submission" date="2024-01" db="EMBL/GenBank/DDBJ databases">
        <title>The genomes of 5 underutilized Papilionoideae crops provide insights into root nodulation and disease resistance.</title>
        <authorList>
            <person name="Yuan L."/>
        </authorList>
    </citation>
    <scope>NUCLEOTIDE SEQUENCE [LARGE SCALE GENOMIC DNA]</scope>
    <source>
        <strain evidence="2">LY-2023</strain>
        <tissue evidence="2">Leaf</tissue>
    </source>
</reference>
<dbReference type="Proteomes" id="UP001359559">
    <property type="component" value="Unassembled WGS sequence"/>
</dbReference>
<sequence>MQSQASEAVFSVENPTRENFTQHKRENMVLFTSYYHVVMCIFSQIFFCYILSFCEQKKRRKSVFCQVAATTWLCHVSILYQIFFVVTFFPSGSKD</sequence>
<protein>
    <submittedName>
        <fullName evidence="2">Uncharacterized protein</fullName>
    </submittedName>
</protein>
<keyword evidence="1" id="KW-0472">Membrane</keyword>
<dbReference type="AlphaFoldDB" id="A0AAN9K873"/>
<feature type="transmembrane region" description="Helical" evidence="1">
    <location>
        <begin position="33"/>
        <end position="51"/>
    </location>
</feature>